<dbReference type="PATRIC" id="fig|983917.3.peg.1961"/>
<proteinExistence type="predicted"/>
<dbReference type="PROSITE" id="PS51379">
    <property type="entry name" value="4FE4S_FER_2"/>
    <property type="match status" value="3"/>
</dbReference>
<dbReference type="EMBL" id="AP012320">
    <property type="protein sequence ID" value="BAL95372.1"/>
    <property type="molecule type" value="Genomic_DNA"/>
</dbReference>
<keyword evidence="5" id="KW-0479">Metal-binding</keyword>
<feature type="domain" description="4Fe-4S ferredoxin-type" evidence="10">
    <location>
        <begin position="7"/>
        <end position="35"/>
    </location>
</feature>
<dbReference type="InterPro" id="IPR050954">
    <property type="entry name" value="ET_IronSulfur_Cluster-Binding"/>
</dbReference>
<dbReference type="GO" id="GO:0045333">
    <property type="term" value="P:cellular respiration"/>
    <property type="evidence" value="ECO:0007669"/>
    <property type="project" value="UniProtKB-ARBA"/>
</dbReference>
<keyword evidence="8" id="KW-0408">Iron</keyword>
<keyword evidence="3" id="KW-0813">Transport</keyword>
<comment type="function">
    <text evidence="2">Electron transfer subunit of the terminal reductase during anaerobic growth on various sulfoxide and N-oxide compounds.</text>
</comment>
<dbReference type="InterPro" id="IPR017900">
    <property type="entry name" value="4Fe4S_Fe_S_CS"/>
</dbReference>
<dbReference type="STRING" id="983917.RGE_20310"/>
<evidence type="ECO:0000259" key="10">
    <source>
        <dbReference type="PROSITE" id="PS51379"/>
    </source>
</evidence>
<dbReference type="PANTHER" id="PTHR43177">
    <property type="entry name" value="PROTEIN NRFC"/>
    <property type="match status" value="1"/>
</dbReference>
<feature type="domain" description="4Fe-4S ferredoxin-type" evidence="10">
    <location>
        <begin position="93"/>
        <end position="122"/>
    </location>
</feature>
<evidence type="ECO:0000256" key="7">
    <source>
        <dbReference type="ARBA" id="ARBA00022982"/>
    </source>
</evidence>
<evidence type="ECO:0000256" key="5">
    <source>
        <dbReference type="ARBA" id="ARBA00022723"/>
    </source>
</evidence>
<dbReference type="Pfam" id="PF12800">
    <property type="entry name" value="Fer4_4"/>
    <property type="match status" value="1"/>
</dbReference>
<dbReference type="InterPro" id="IPR014297">
    <property type="entry name" value="DMSO_DmsB"/>
</dbReference>
<evidence type="ECO:0000256" key="9">
    <source>
        <dbReference type="ARBA" id="ARBA00023014"/>
    </source>
</evidence>
<dbReference type="HOGENOM" id="CLU_043374_2_0_4"/>
<gene>
    <name evidence="11" type="primary">dmsB</name>
    <name evidence="11" type="ordered locus">RGE_20310</name>
</gene>
<dbReference type="RefSeq" id="WP_014428235.1">
    <property type="nucleotide sequence ID" value="NC_017075.1"/>
</dbReference>
<dbReference type="CDD" id="cd16371">
    <property type="entry name" value="DMSOR_beta_like"/>
    <property type="match status" value="1"/>
</dbReference>
<name>I0HQT5_RUBGI</name>
<dbReference type="KEGG" id="rge:RGE_20310"/>
<dbReference type="GO" id="GO:0016491">
    <property type="term" value="F:oxidoreductase activity"/>
    <property type="evidence" value="ECO:0007669"/>
    <property type="project" value="UniProtKB-KW"/>
</dbReference>
<evidence type="ECO:0000256" key="6">
    <source>
        <dbReference type="ARBA" id="ARBA00022737"/>
    </source>
</evidence>
<dbReference type="InterPro" id="IPR017896">
    <property type="entry name" value="4Fe4S_Fe-S-bd"/>
</dbReference>
<dbReference type="FunFam" id="3.30.70.20:FF:000003">
    <property type="entry name" value="Dimethyl sulfoxide reductase subunit B"/>
    <property type="match status" value="1"/>
</dbReference>
<comment type="cofactor">
    <cofactor evidence="1">
        <name>[4Fe-4S] cluster</name>
        <dbReference type="ChEBI" id="CHEBI:49883"/>
    </cofactor>
</comment>
<evidence type="ECO:0000256" key="8">
    <source>
        <dbReference type="ARBA" id="ARBA00023004"/>
    </source>
</evidence>
<keyword evidence="4" id="KW-0004">4Fe-4S</keyword>
<dbReference type="SUPFAM" id="SSF54862">
    <property type="entry name" value="4Fe-4S ferredoxins"/>
    <property type="match status" value="1"/>
</dbReference>
<keyword evidence="6" id="KW-0677">Repeat</keyword>
<evidence type="ECO:0000313" key="12">
    <source>
        <dbReference type="Proteomes" id="UP000007883"/>
    </source>
</evidence>
<organism evidence="11 12">
    <name type="scientific">Rubrivivax gelatinosus (strain NBRC 100245 / IL144)</name>
    <dbReference type="NCBI Taxonomy" id="983917"/>
    <lineage>
        <taxon>Bacteria</taxon>
        <taxon>Pseudomonadati</taxon>
        <taxon>Pseudomonadota</taxon>
        <taxon>Betaproteobacteria</taxon>
        <taxon>Burkholderiales</taxon>
        <taxon>Sphaerotilaceae</taxon>
        <taxon>Rubrivivax</taxon>
    </lineage>
</organism>
<accession>I0HQT5</accession>
<dbReference type="Gene3D" id="3.30.70.20">
    <property type="match status" value="2"/>
</dbReference>
<evidence type="ECO:0000256" key="3">
    <source>
        <dbReference type="ARBA" id="ARBA00022448"/>
    </source>
</evidence>
<feature type="domain" description="4Fe-4S ferredoxin-type" evidence="10">
    <location>
        <begin position="61"/>
        <end position="91"/>
    </location>
</feature>
<dbReference type="GO" id="GO:0051539">
    <property type="term" value="F:4 iron, 4 sulfur cluster binding"/>
    <property type="evidence" value="ECO:0007669"/>
    <property type="project" value="UniProtKB-KW"/>
</dbReference>
<dbReference type="PANTHER" id="PTHR43177:SF5">
    <property type="entry name" value="ANAEROBIC DIMETHYL SULFOXIDE REDUCTASE CHAIN B-RELATED"/>
    <property type="match status" value="1"/>
</dbReference>
<keyword evidence="12" id="KW-1185">Reference proteome</keyword>
<keyword evidence="7" id="KW-0249">Electron transport</keyword>
<protein>
    <submittedName>
        <fullName evidence="11">Dimethylsulfoxide (DMSO) reductase, B subunit DmsB</fullName>
        <ecNumber evidence="11">1.8.99.-</ecNumber>
    </submittedName>
</protein>
<sequence length="208" mass="22544">MATTPQYGFYVDSAKCTGCKTCQLACKDYKDLPADVNFRRVYEYVGGNWQADGEAWTNNVFAYYLSISCNHCADPACTKVCPTGAMHKRAEDGLVAVNENVCIGCKSCRMACPYGAPQYDERKGHMTKCNGCAERVAVGKKPVCVDACPLRALEFGPIAELRAKYGDLAAVAPLPDAKFTHPSIVIHPSSNARPCGDRSGFLGNPREV</sequence>
<keyword evidence="11" id="KW-0560">Oxidoreductase</keyword>
<dbReference type="EC" id="1.8.99.-" evidence="11"/>
<dbReference type="eggNOG" id="COG0437">
    <property type="taxonomic scope" value="Bacteria"/>
</dbReference>
<dbReference type="Proteomes" id="UP000007883">
    <property type="component" value="Chromosome"/>
</dbReference>
<dbReference type="GO" id="GO:0046872">
    <property type="term" value="F:metal ion binding"/>
    <property type="evidence" value="ECO:0007669"/>
    <property type="project" value="UniProtKB-KW"/>
</dbReference>
<evidence type="ECO:0000256" key="1">
    <source>
        <dbReference type="ARBA" id="ARBA00001966"/>
    </source>
</evidence>
<evidence type="ECO:0000256" key="2">
    <source>
        <dbReference type="ARBA" id="ARBA00003584"/>
    </source>
</evidence>
<dbReference type="NCBIfam" id="TIGR02951">
    <property type="entry name" value="DMSO_dmsB"/>
    <property type="match status" value="1"/>
</dbReference>
<dbReference type="Pfam" id="PF13247">
    <property type="entry name" value="Fer4_11"/>
    <property type="match status" value="1"/>
</dbReference>
<evidence type="ECO:0000256" key="4">
    <source>
        <dbReference type="ARBA" id="ARBA00022485"/>
    </source>
</evidence>
<evidence type="ECO:0000313" key="11">
    <source>
        <dbReference type="EMBL" id="BAL95372.1"/>
    </source>
</evidence>
<keyword evidence="9" id="KW-0411">Iron-sulfur</keyword>
<reference evidence="11 12" key="1">
    <citation type="journal article" date="2012" name="J. Bacteriol.">
        <title>Complete genome sequence of phototrophic betaproteobacterium Rubrivivax gelatinosus IL144.</title>
        <authorList>
            <person name="Nagashima S."/>
            <person name="Kamimura A."/>
            <person name="Shimizu T."/>
            <person name="Nakamura-isaki S."/>
            <person name="Aono E."/>
            <person name="Sakamoto K."/>
            <person name="Ichikawa N."/>
            <person name="Nakazawa H."/>
            <person name="Sekine M."/>
            <person name="Yamazaki S."/>
            <person name="Fujita N."/>
            <person name="Shimada K."/>
            <person name="Hanada S."/>
            <person name="Nagashima K.V.P."/>
        </authorList>
    </citation>
    <scope>NUCLEOTIDE SEQUENCE [LARGE SCALE GENOMIC DNA]</scope>
    <source>
        <strain evidence="12">NBRC 100245 / IL144</strain>
    </source>
</reference>
<dbReference type="AlphaFoldDB" id="I0HQT5"/>
<dbReference type="PROSITE" id="PS00198">
    <property type="entry name" value="4FE4S_FER_1"/>
    <property type="match status" value="1"/>
</dbReference>